<gene>
    <name evidence="2" type="ORF">RT41_GL001681</name>
</gene>
<dbReference type="STRING" id="1291764.GCA_001311235_01948"/>
<dbReference type="InterPro" id="IPR016181">
    <property type="entry name" value="Acyl_CoA_acyltransferase"/>
</dbReference>
<evidence type="ECO:0000259" key="1">
    <source>
        <dbReference type="PROSITE" id="PS51186"/>
    </source>
</evidence>
<dbReference type="RefSeq" id="WP_054639524.1">
    <property type="nucleotide sequence ID" value="NZ_BBAL01000006.1"/>
</dbReference>
<sequence length="147" mass="17280">MEILIEDNEYFSKLIDQRLFDFNSQSGKTPYFTKRDNPDEGRKIGFYCTVDGKLIGGANTYLTHDWLYLDELFIEATYRRTGLGTQIMETIEAYARQHQLVGIYVETHEFQARGFYEKNDFVCLGELPNFPRGNKMYILTKVFEKVE</sequence>
<dbReference type="Proteomes" id="UP000218181">
    <property type="component" value="Unassembled WGS sequence"/>
</dbReference>
<dbReference type="Pfam" id="PF00583">
    <property type="entry name" value="Acetyltransf_1"/>
    <property type="match status" value="1"/>
</dbReference>
<dbReference type="CDD" id="cd04301">
    <property type="entry name" value="NAT_SF"/>
    <property type="match status" value="1"/>
</dbReference>
<dbReference type="EMBL" id="JXJU01000006">
    <property type="protein sequence ID" value="PCR99875.1"/>
    <property type="molecule type" value="Genomic_DNA"/>
</dbReference>
<proteinExistence type="predicted"/>
<name>A0A2A5RL20_9LACT</name>
<dbReference type="GO" id="GO:0016747">
    <property type="term" value="F:acyltransferase activity, transferring groups other than amino-acyl groups"/>
    <property type="evidence" value="ECO:0007669"/>
    <property type="project" value="InterPro"/>
</dbReference>
<evidence type="ECO:0000313" key="2">
    <source>
        <dbReference type="EMBL" id="PCR99875.1"/>
    </source>
</evidence>
<dbReference type="OrthoDB" id="9775804at2"/>
<dbReference type="AlphaFoldDB" id="A0A2A5RL20"/>
<feature type="domain" description="N-acetyltransferase" evidence="1">
    <location>
        <begin position="1"/>
        <end position="144"/>
    </location>
</feature>
<organism evidence="2 3">
    <name type="scientific">Lactococcus fujiensis JCM 16395</name>
    <dbReference type="NCBI Taxonomy" id="1291764"/>
    <lineage>
        <taxon>Bacteria</taxon>
        <taxon>Bacillati</taxon>
        <taxon>Bacillota</taxon>
        <taxon>Bacilli</taxon>
        <taxon>Lactobacillales</taxon>
        <taxon>Streptococcaceae</taxon>
        <taxon>Lactococcus</taxon>
    </lineage>
</organism>
<keyword evidence="3" id="KW-1185">Reference proteome</keyword>
<dbReference type="SUPFAM" id="SSF55729">
    <property type="entry name" value="Acyl-CoA N-acyltransferases (Nat)"/>
    <property type="match status" value="1"/>
</dbReference>
<evidence type="ECO:0000313" key="3">
    <source>
        <dbReference type="Proteomes" id="UP000218181"/>
    </source>
</evidence>
<accession>A0A2A5RL20</accession>
<reference evidence="2 3" key="1">
    <citation type="submission" date="2014-12" db="EMBL/GenBank/DDBJ databases">
        <title>Draft genome sequences of 10 type strains of Lactococcus.</title>
        <authorList>
            <person name="Sun Z."/>
            <person name="Zhong Z."/>
            <person name="Liu W."/>
            <person name="Zhang W."/>
            <person name="Zhang H."/>
        </authorList>
    </citation>
    <scope>NUCLEOTIDE SEQUENCE [LARGE SCALE GENOMIC DNA]</scope>
    <source>
        <strain evidence="2 3">JCM 16395</strain>
    </source>
</reference>
<protein>
    <recommendedName>
        <fullName evidence="1">N-acetyltransferase domain-containing protein</fullName>
    </recommendedName>
</protein>
<comment type="caution">
    <text evidence="2">The sequence shown here is derived from an EMBL/GenBank/DDBJ whole genome shotgun (WGS) entry which is preliminary data.</text>
</comment>
<dbReference type="PROSITE" id="PS51186">
    <property type="entry name" value="GNAT"/>
    <property type="match status" value="1"/>
</dbReference>
<dbReference type="InterPro" id="IPR000182">
    <property type="entry name" value="GNAT_dom"/>
</dbReference>
<dbReference type="Gene3D" id="3.40.630.30">
    <property type="match status" value="1"/>
</dbReference>